<keyword evidence="5 7" id="KW-0472">Membrane</keyword>
<keyword evidence="3 7" id="KW-0812">Transmembrane</keyword>
<comment type="subcellular location">
    <subcellularLocation>
        <location evidence="1">Membrane</location>
        <topology evidence="1">Multi-pass membrane protein</topology>
    </subcellularLocation>
</comment>
<dbReference type="PROSITE" id="PS00216">
    <property type="entry name" value="SUGAR_TRANSPORT_1"/>
    <property type="match status" value="1"/>
</dbReference>
<dbReference type="Pfam" id="PF07690">
    <property type="entry name" value="MFS_1"/>
    <property type="match status" value="1"/>
</dbReference>
<dbReference type="PROSITE" id="PS50882">
    <property type="entry name" value="YTH"/>
    <property type="match status" value="1"/>
</dbReference>
<feature type="transmembrane region" description="Helical" evidence="7">
    <location>
        <begin position="146"/>
        <end position="164"/>
    </location>
</feature>
<dbReference type="InterPro" id="IPR036259">
    <property type="entry name" value="MFS_trans_sf"/>
</dbReference>
<evidence type="ECO:0000256" key="1">
    <source>
        <dbReference type="ARBA" id="ARBA00004141"/>
    </source>
</evidence>
<evidence type="ECO:0000256" key="3">
    <source>
        <dbReference type="ARBA" id="ARBA00022692"/>
    </source>
</evidence>
<feature type="transmembrane region" description="Helical" evidence="7">
    <location>
        <begin position="334"/>
        <end position="357"/>
    </location>
</feature>
<feature type="compositionally biased region" description="Low complexity" evidence="6">
    <location>
        <begin position="432"/>
        <end position="441"/>
    </location>
</feature>
<dbReference type="Proteomes" id="UP000824890">
    <property type="component" value="Unassembled WGS sequence"/>
</dbReference>
<evidence type="ECO:0000313" key="9">
    <source>
        <dbReference type="EMBL" id="KAH0934158.1"/>
    </source>
</evidence>
<feature type="transmembrane region" description="Helical" evidence="7">
    <location>
        <begin position="399"/>
        <end position="420"/>
    </location>
</feature>
<dbReference type="InterPro" id="IPR005828">
    <property type="entry name" value="MFS_sugar_transport-like"/>
</dbReference>
<keyword evidence="4 7" id="KW-1133">Transmembrane helix</keyword>
<evidence type="ECO:0000313" key="10">
    <source>
        <dbReference type="Proteomes" id="UP000824890"/>
    </source>
</evidence>
<feature type="transmembrane region" description="Helical" evidence="7">
    <location>
        <begin position="67"/>
        <end position="86"/>
    </location>
</feature>
<evidence type="ECO:0000256" key="2">
    <source>
        <dbReference type="ARBA" id="ARBA00022448"/>
    </source>
</evidence>
<dbReference type="CDD" id="cd21134">
    <property type="entry name" value="YTH"/>
    <property type="match status" value="1"/>
</dbReference>
<sequence length="693" mass="77187">FFEMEDGNRSFTVDEALVEMGFGKFQLYVLAYAGMGMVAEAMEMMLLSFVGPAVQSLWNLSSREESSITSVVFAGMLIGAYSWGIVADKHGRSWFLERICTKLHVVDRSPLFRWSRIGRRSCSRFWTVGTILEASLAWLIMPSLGWRWLLALSSIPSSLLLMFYKWTPESPRYLILQGRKAEALSILEKIARTNGTQLPKGVLGSEMETEMEETKSHPTESTHLLKPGELEEAPPPVSKMILKPDSKGPLLVLLSPELIKRTLLLWVVFFGNAFAYYGVVLLTTELKISQNKFPGLLISAAMVDRLGRKASMSSMLFTCCIFLLPLLTHQSPTLTTALLFGGRICISSAFTVVYIYAPEIYPTAVRTTGVGVGSSVGRIGGVLCPLVAVGLVHGCHQTIAVLLFEFVILVSGICVCLFPFETSGRELTDTISTSNEPSSSSQHEEPNNHDFVTDYNDAKLFIIKSYSEDNVHKSIKYKVWASTANGNKKLDAAYREAKDEKEQPCLVFLVFSVNASSQFCGVAEMIGPVDFDKSVEYWQQDKWSGQFPVKWHIIKSVPNSQFRHIILGNNEDKPVKLEQGIEMLKIFKNYDGETSILDNFVFYEEREKVIQERKARRQPSLPSAVGETEYKPASAALMTEFIKNMSKSFAQVVHLEEGSKASTDATTTTIAVSSGHSKGLIDEEDDDVMKDTI</sequence>
<dbReference type="InterPro" id="IPR011701">
    <property type="entry name" value="MFS"/>
</dbReference>
<dbReference type="EMBL" id="JAGKQM010000003">
    <property type="protein sequence ID" value="KAH0934158.1"/>
    <property type="molecule type" value="Genomic_DNA"/>
</dbReference>
<evidence type="ECO:0000256" key="6">
    <source>
        <dbReference type="SAM" id="MobiDB-lite"/>
    </source>
</evidence>
<dbReference type="InterPro" id="IPR007275">
    <property type="entry name" value="YTH_domain"/>
</dbReference>
<feature type="region of interest" description="Disordered" evidence="6">
    <location>
        <begin position="209"/>
        <end position="229"/>
    </location>
</feature>
<feature type="region of interest" description="Disordered" evidence="6">
    <location>
        <begin position="429"/>
        <end position="449"/>
    </location>
</feature>
<dbReference type="PANTHER" id="PTHR23511">
    <property type="entry name" value="SYNAPTIC VESICLE GLYCOPROTEIN 2"/>
    <property type="match status" value="1"/>
</dbReference>
<keyword evidence="10" id="KW-1185">Reference proteome</keyword>
<feature type="transmembrane region" description="Helical" evidence="7">
    <location>
        <begin position="122"/>
        <end position="140"/>
    </location>
</feature>
<feature type="non-terminal residue" evidence="9">
    <location>
        <position position="1"/>
    </location>
</feature>
<feature type="transmembrane region" description="Helical" evidence="7">
    <location>
        <begin position="310"/>
        <end position="327"/>
    </location>
</feature>
<evidence type="ECO:0000256" key="7">
    <source>
        <dbReference type="SAM" id="Phobius"/>
    </source>
</evidence>
<comment type="caution">
    <text evidence="9">The sequence shown here is derived from an EMBL/GenBank/DDBJ whole genome shotgun (WGS) entry which is preliminary data.</text>
</comment>
<dbReference type="PANTHER" id="PTHR23511:SF44">
    <property type="entry name" value="MAJOR FACILITATOR, SUGAR TRANSPORTER, MAJOR FACILITATOR SUPERFAMILY"/>
    <property type="match status" value="1"/>
</dbReference>
<reference evidence="9 10" key="1">
    <citation type="submission" date="2021-05" db="EMBL/GenBank/DDBJ databases">
        <title>Genome Assembly of Synthetic Allotetraploid Brassica napus Reveals Homoeologous Exchanges between Subgenomes.</title>
        <authorList>
            <person name="Davis J.T."/>
        </authorList>
    </citation>
    <scope>NUCLEOTIDE SEQUENCE [LARGE SCALE GENOMIC DNA]</scope>
    <source>
        <strain evidence="10">cv. Da-Ae</strain>
        <tissue evidence="9">Seedling</tissue>
    </source>
</reference>
<dbReference type="SUPFAM" id="SSF103473">
    <property type="entry name" value="MFS general substrate transporter"/>
    <property type="match status" value="2"/>
</dbReference>
<accession>A0ABQ8DY48</accession>
<dbReference type="Gene3D" id="3.10.590.10">
    <property type="entry name" value="ph1033 like domains"/>
    <property type="match status" value="1"/>
</dbReference>
<dbReference type="Pfam" id="PF00083">
    <property type="entry name" value="Sugar_tr"/>
    <property type="match status" value="1"/>
</dbReference>
<evidence type="ECO:0000256" key="5">
    <source>
        <dbReference type="ARBA" id="ARBA00023136"/>
    </source>
</evidence>
<dbReference type="Gene3D" id="1.20.1250.20">
    <property type="entry name" value="MFS general substrate transporter like domains"/>
    <property type="match status" value="2"/>
</dbReference>
<dbReference type="InterPro" id="IPR005829">
    <property type="entry name" value="Sugar_transporter_CS"/>
</dbReference>
<evidence type="ECO:0000259" key="8">
    <source>
        <dbReference type="PROSITE" id="PS50882"/>
    </source>
</evidence>
<proteinExistence type="predicted"/>
<feature type="transmembrane region" description="Helical" evidence="7">
    <location>
        <begin position="369"/>
        <end position="392"/>
    </location>
</feature>
<keyword evidence="2" id="KW-0813">Transport</keyword>
<organism evidence="9 10">
    <name type="scientific">Brassica napus</name>
    <name type="common">Rape</name>
    <dbReference type="NCBI Taxonomy" id="3708"/>
    <lineage>
        <taxon>Eukaryota</taxon>
        <taxon>Viridiplantae</taxon>
        <taxon>Streptophyta</taxon>
        <taxon>Embryophyta</taxon>
        <taxon>Tracheophyta</taxon>
        <taxon>Spermatophyta</taxon>
        <taxon>Magnoliopsida</taxon>
        <taxon>eudicotyledons</taxon>
        <taxon>Gunneridae</taxon>
        <taxon>Pentapetalae</taxon>
        <taxon>rosids</taxon>
        <taxon>malvids</taxon>
        <taxon>Brassicales</taxon>
        <taxon>Brassicaceae</taxon>
        <taxon>Brassiceae</taxon>
        <taxon>Brassica</taxon>
    </lineage>
</organism>
<evidence type="ECO:0000256" key="4">
    <source>
        <dbReference type="ARBA" id="ARBA00022989"/>
    </source>
</evidence>
<gene>
    <name evidence="9" type="ORF">HID58_011275</name>
</gene>
<protein>
    <recommendedName>
        <fullName evidence="8">YTH domain-containing protein</fullName>
    </recommendedName>
</protein>
<name>A0ABQ8DY48_BRANA</name>
<feature type="transmembrane region" description="Helical" evidence="7">
    <location>
        <begin position="27"/>
        <end position="47"/>
    </location>
</feature>
<dbReference type="Pfam" id="PF04146">
    <property type="entry name" value="YTH"/>
    <property type="match status" value="1"/>
</dbReference>
<feature type="domain" description="YTH" evidence="8">
    <location>
        <begin position="458"/>
        <end position="596"/>
    </location>
</feature>
<feature type="transmembrane region" description="Helical" evidence="7">
    <location>
        <begin position="263"/>
        <end position="283"/>
    </location>
</feature>